<accession>I2GG64</accession>
<evidence type="ECO:0000313" key="2">
    <source>
        <dbReference type="EMBL" id="CCH52889.1"/>
    </source>
</evidence>
<evidence type="ECO:0000313" key="3">
    <source>
        <dbReference type="Proteomes" id="UP000009309"/>
    </source>
</evidence>
<comment type="caution">
    <text evidence="2">The sequence shown here is derived from an EMBL/GenBank/DDBJ whole genome shotgun (WGS) entry which is preliminary data.</text>
</comment>
<dbReference type="GO" id="GO:0052689">
    <property type="term" value="F:carboxylic ester hydrolase activity"/>
    <property type="evidence" value="ECO:0007669"/>
    <property type="project" value="UniProtKB-ARBA"/>
</dbReference>
<dbReference type="Proteomes" id="UP000009309">
    <property type="component" value="Unassembled WGS sequence"/>
</dbReference>
<keyword evidence="3" id="KW-1185">Reference proteome</keyword>
<sequence length="225" mass="24486">MLSSRKELTMVLESVRRQTTQPGEEELLLETNVGNILARYHEADGAEAAVVWVGGAGGGLDGPAAGMYPRLARQLVANQIVSLRLHYRFPNDLENCIVDTMMGVHYLVHERGHQRMALVGHSFGGAVVIRAGTLAEYVVAVAALSSQTYGAGLAGELSPKALLLQHGTADEILSDRCSQQIYAWAKEPKEIRLYPGCRHGLDECRQQVDADLSHWLIDRLGASEG</sequence>
<protein>
    <recommendedName>
        <fullName evidence="4">Phospholipase/Carboxylesterase</fullName>
    </recommendedName>
</protein>
<dbReference type="SUPFAM" id="SSF53474">
    <property type="entry name" value="alpha/beta-Hydrolases"/>
    <property type="match status" value="1"/>
</dbReference>
<dbReference type="EMBL" id="CAIT01000006">
    <property type="protein sequence ID" value="CCH52889.1"/>
    <property type="molecule type" value="Genomic_DNA"/>
</dbReference>
<evidence type="ECO:0008006" key="4">
    <source>
        <dbReference type="Google" id="ProtNLM"/>
    </source>
</evidence>
<dbReference type="STRING" id="1185876.BN8_01928"/>
<dbReference type="OrthoDB" id="9780269at2"/>
<proteinExistence type="predicted"/>
<dbReference type="eggNOG" id="COG1073">
    <property type="taxonomic scope" value="Bacteria"/>
</dbReference>
<dbReference type="PANTHER" id="PTHR22946">
    <property type="entry name" value="DIENELACTONE HYDROLASE DOMAIN-CONTAINING PROTEIN-RELATED"/>
    <property type="match status" value="1"/>
</dbReference>
<reference evidence="2 3" key="1">
    <citation type="journal article" date="2012" name="J. Bacteriol.">
        <title>Genome Sequence of the Filamentous Bacterium Fibrisoma limi BUZ 3T.</title>
        <authorList>
            <person name="Filippini M."/>
            <person name="Qi W."/>
            <person name="Jaenicke S."/>
            <person name="Goesmann A."/>
            <person name="Smits T.H."/>
            <person name="Bagheri H.C."/>
        </authorList>
    </citation>
    <scope>NUCLEOTIDE SEQUENCE [LARGE SCALE GENOMIC DNA]</scope>
    <source>
        <strain evidence="3">BUZ 3T</strain>
    </source>
</reference>
<dbReference type="InterPro" id="IPR050261">
    <property type="entry name" value="FrsA_esterase"/>
</dbReference>
<name>I2GG64_9BACT</name>
<dbReference type="AlphaFoldDB" id="I2GG64"/>
<gene>
    <name evidence="2" type="ORF">BN8_01928</name>
</gene>
<organism evidence="2 3">
    <name type="scientific">Fibrisoma limi BUZ 3</name>
    <dbReference type="NCBI Taxonomy" id="1185876"/>
    <lineage>
        <taxon>Bacteria</taxon>
        <taxon>Pseudomonadati</taxon>
        <taxon>Bacteroidota</taxon>
        <taxon>Cytophagia</taxon>
        <taxon>Cytophagales</taxon>
        <taxon>Spirosomataceae</taxon>
        <taxon>Fibrisoma</taxon>
    </lineage>
</organism>
<dbReference type="Gene3D" id="3.40.50.1820">
    <property type="entry name" value="alpha/beta hydrolase"/>
    <property type="match status" value="1"/>
</dbReference>
<dbReference type="PANTHER" id="PTHR22946:SF9">
    <property type="entry name" value="POLYKETIDE TRANSFERASE AF380"/>
    <property type="match status" value="1"/>
</dbReference>
<evidence type="ECO:0000256" key="1">
    <source>
        <dbReference type="ARBA" id="ARBA00022801"/>
    </source>
</evidence>
<dbReference type="RefSeq" id="WP_009281473.1">
    <property type="nucleotide sequence ID" value="NZ_CAIT01000006.1"/>
</dbReference>
<dbReference type="InterPro" id="IPR029058">
    <property type="entry name" value="AB_hydrolase_fold"/>
</dbReference>
<keyword evidence="1" id="KW-0378">Hydrolase</keyword>